<comment type="subcellular location">
    <subcellularLocation>
        <location evidence="1">Membrane</location>
        <topology evidence="1">Multi-pass membrane protein</topology>
    </subcellularLocation>
</comment>
<dbReference type="EMBL" id="JADBEM010000001">
    <property type="protein sequence ID" value="MBE1606830.1"/>
    <property type="molecule type" value="Genomic_DNA"/>
</dbReference>
<keyword evidence="3 6" id="KW-0812">Transmembrane</keyword>
<feature type="transmembrane region" description="Helical" evidence="6">
    <location>
        <begin position="83"/>
        <end position="111"/>
    </location>
</feature>
<sequence>MSLVLAGTSAVVPLAATVGGSVGDGFAGVALNGSLLIAVPVALLAGLASFLSPCVLPLVPGYLSYVTGLSGADLASARRGRMLAGSVLFVLGFALVFVSIGALFGAVGYFLADNADLLTRILGAVAILMGLAFVGLVPWLQRDIRFHRVPSVGLVAAPLLGVLFGLGWTPCIGPTLGVAASLAVNEGTAGRGSVLMLAYALGLGVPFVLVALGFRRLLGGLAFVRRHHVWVTRAGGALLVLVGIAMVTGLWDSLIDPMRQWVSNFSTVV</sequence>
<dbReference type="InterPro" id="IPR003834">
    <property type="entry name" value="Cyt_c_assmbl_TM_dom"/>
</dbReference>
<dbReference type="GO" id="GO:0017004">
    <property type="term" value="P:cytochrome complex assembly"/>
    <property type="evidence" value="ECO:0007669"/>
    <property type="project" value="InterPro"/>
</dbReference>
<evidence type="ECO:0000256" key="1">
    <source>
        <dbReference type="ARBA" id="ARBA00004141"/>
    </source>
</evidence>
<feature type="transmembrane region" description="Helical" evidence="6">
    <location>
        <begin position="35"/>
        <end position="63"/>
    </location>
</feature>
<protein>
    <submittedName>
        <fullName evidence="8">Cytochrome c-type biogenesis protein</fullName>
    </submittedName>
</protein>
<name>A0A927MTW4_9ACTN</name>
<dbReference type="GO" id="GO:0016020">
    <property type="term" value="C:membrane"/>
    <property type="evidence" value="ECO:0007669"/>
    <property type="project" value="UniProtKB-SubCell"/>
</dbReference>
<evidence type="ECO:0000256" key="5">
    <source>
        <dbReference type="ARBA" id="ARBA00023136"/>
    </source>
</evidence>
<feature type="transmembrane region" description="Helical" evidence="6">
    <location>
        <begin position="230"/>
        <end position="251"/>
    </location>
</feature>
<evidence type="ECO:0000256" key="2">
    <source>
        <dbReference type="ARBA" id="ARBA00006143"/>
    </source>
</evidence>
<evidence type="ECO:0000256" key="4">
    <source>
        <dbReference type="ARBA" id="ARBA00022989"/>
    </source>
</evidence>
<keyword evidence="5 6" id="KW-0472">Membrane</keyword>
<reference evidence="8" key="1">
    <citation type="submission" date="2020-10" db="EMBL/GenBank/DDBJ databases">
        <title>Sequencing the genomes of 1000 actinobacteria strains.</title>
        <authorList>
            <person name="Klenk H.-P."/>
        </authorList>
    </citation>
    <scope>NUCLEOTIDE SEQUENCE</scope>
    <source>
        <strain evidence="8">DSM 45354</strain>
    </source>
</reference>
<feature type="domain" description="Cytochrome C biogenesis protein transmembrane" evidence="7">
    <location>
        <begin position="36"/>
        <end position="219"/>
    </location>
</feature>
<evidence type="ECO:0000313" key="8">
    <source>
        <dbReference type="EMBL" id="MBE1606830.1"/>
    </source>
</evidence>
<keyword evidence="9" id="KW-1185">Reference proteome</keyword>
<feature type="transmembrane region" description="Helical" evidence="6">
    <location>
        <begin position="152"/>
        <end position="176"/>
    </location>
</feature>
<comment type="caution">
    <text evidence="8">The sequence shown here is derived from an EMBL/GenBank/DDBJ whole genome shotgun (WGS) entry which is preliminary data.</text>
</comment>
<dbReference type="InterPro" id="IPR051790">
    <property type="entry name" value="Cytochrome_c-biogenesis_DsbD"/>
</dbReference>
<dbReference type="PANTHER" id="PTHR31272:SF4">
    <property type="entry name" value="CYTOCHROME C-TYPE BIOGENESIS PROTEIN HI_1454-RELATED"/>
    <property type="match status" value="1"/>
</dbReference>
<feature type="transmembrane region" description="Helical" evidence="6">
    <location>
        <begin position="196"/>
        <end position="218"/>
    </location>
</feature>
<dbReference type="PANTHER" id="PTHR31272">
    <property type="entry name" value="CYTOCHROME C-TYPE BIOGENESIS PROTEIN HI_1454-RELATED"/>
    <property type="match status" value="1"/>
</dbReference>
<gene>
    <name evidence="8" type="ORF">HEB94_003678</name>
</gene>
<accession>A0A927MTW4</accession>
<feature type="transmembrane region" description="Helical" evidence="6">
    <location>
        <begin position="117"/>
        <end position="140"/>
    </location>
</feature>
<evidence type="ECO:0000313" key="9">
    <source>
        <dbReference type="Proteomes" id="UP000638648"/>
    </source>
</evidence>
<dbReference type="AlphaFoldDB" id="A0A927MTW4"/>
<keyword evidence="4 6" id="KW-1133">Transmembrane helix</keyword>
<organism evidence="8 9">
    <name type="scientific">Actinopolymorpha pittospori</name>
    <dbReference type="NCBI Taxonomy" id="648752"/>
    <lineage>
        <taxon>Bacteria</taxon>
        <taxon>Bacillati</taxon>
        <taxon>Actinomycetota</taxon>
        <taxon>Actinomycetes</taxon>
        <taxon>Propionibacteriales</taxon>
        <taxon>Actinopolymorphaceae</taxon>
        <taxon>Actinopolymorpha</taxon>
    </lineage>
</organism>
<evidence type="ECO:0000256" key="6">
    <source>
        <dbReference type="SAM" id="Phobius"/>
    </source>
</evidence>
<comment type="similarity">
    <text evidence="2">Belongs to the DsbD family.</text>
</comment>
<evidence type="ECO:0000256" key="3">
    <source>
        <dbReference type="ARBA" id="ARBA00022692"/>
    </source>
</evidence>
<evidence type="ECO:0000259" key="7">
    <source>
        <dbReference type="Pfam" id="PF02683"/>
    </source>
</evidence>
<proteinExistence type="inferred from homology"/>
<dbReference type="Pfam" id="PF02683">
    <property type="entry name" value="DsbD_TM"/>
    <property type="match status" value="1"/>
</dbReference>
<dbReference type="Proteomes" id="UP000638648">
    <property type="component" value="Unassembled WGS sequence"/>
</dbReference>